<reference evidence="1 2" key="1">
    <citation type="submission" date="2018-09" db="EMBL/GenBank/DDBJ databases">
        <title>Genomic investigation of the strawberry pathogen Phytophthora fragariae indicates pathogenicity is determined by transcriptional variation in three key races.</title>
        <authorList>
            <person name="Adams T.M."/>
            <person name="Armitage A.D."/>
            <person name="Sobczyk M.K."/>
            <person name="Bates H.J."/>
            <person name="Dunwell J.M."/>
            <person name="Nellist C.F."/>
            <person name="Harrison R.J."/>
        </authorList>
    </citation>
    <scope>NUCLEOTIDE SEQUENCE [LARGE SCALE GENOMIC DNA]</scope>
    <source>
        <strain evidence="1 2">NOV-77</strain>
    </source>
</reference>
<protein>
    <submittedName>
        <fullName evidence="1">Uncharacterized protein</fullName>
    </submittedName>
</protein>
<dbReference type="Proteomes" id="UP000486351">
    <property type="component" value="Unassembled WGS sequence"/>
</dbReference>
<sequence>MASGSDTRICSAALRRRTSFYYLLLTATAASWSSCLHEDEDAAVEEADADADDEVVSVVELELVDDVEDSVMVTSEEPDVLAVMVTSTSMLPLEMPASVVFESAEPTAALESALPAYVLPAAVLAELLETTSIKVSSVSAVLEALAALLLLLVRRVVVSSVFPKLLPVLEPDLELTALVDAETTVDVVLGTTSCAHTALMARAQAMVARRTCMGAQVFWRIEVLAELDCRVLGGSQVGEWRHESGAGAASSSRGA</sequence>
<name>A0A6G0RMK6_9STRA</name>
<comment type="caution">
    <text evidence="1">The sequence shown here is derived from an EMBL/GenBank/DDBJ whole genome shotgun (WGS) entry which is preliminary data.</text>
</comment>
<proteinExistence type="predicted"/>
<organism evidence="1 2">
    <name type="scientific">Phytophthora fragariae</name>
    <dbReference type="NCBI Taxonomy" id="53985"/>
    <lineage>
        <taxon>Eukaryota</taxon>
        <taxon>Sar</taxon>
        <taxon>Stramenopiles</taxon>
        <taxon>Oomycota</taxon>
        <taxon>Peronosporomycetes</taxon>
        <taxon>Peronosporales</taxon>
        <taxon>Peronosporaceae</taxon>
        <taxon>Phytophthora</taxon>
    </lineage>
</organism>
<dbReference type="EMBL" id="QXFY01000711">
    <property type="protein sequence ID" value="KAE9337346.1"/>
    <property type="molecule type" value="Genomic_DNA"/>
</dbReference>
<evidence type="ECO:0000313" key="2">
    <source>
        <dbReference type="Proteomes" id="UP000486351"/>
    </source>
</evidence>
<evidence type="ECO:0000313" key="1">
    <source>
        <dbReference type="EMBL" id="KAE9337346.1"/>
    </source>
</evidence>
<gene>
    <name evidence="1" type="ORF">PF008_g12580</name>
</gene>
<dbReference type="AlphaFoldDB" id="A0A6G0RMK6"/>
<accession>A0A6G0RMK6</accession>